<dbReference type="EMBL" id="JBHTKX010000001">
    <property type="protein sequence ID" value="MFD1127746.1"/>
    <property type="molecule type" value="Genomic_DNA"/>
</dbReference>
<feature type="transmembrane region" description="Helical" evidence="1">
    <location>
        <begin position="26"/>
        <end position="46"/>
    </location>
</feature>
<evidence type="ECO:0000256" key="1">
    <source>
        <dbReference type="SAM" id="Phobius"/>
    </source>
</evidence>
<dbReference type="Proteomes" id="UP001597169">
    <property type="component" value="Unassembled WGS sequence"/>
</dbReference>
<sequence>MIPLLMGGMLLGSASSGFIVNQLDLMGTYFLAAAITLSCVIFTLRLKTNPMKDDVMSNV</sequence>
<gene>
    <name evidence="2" type="ORF">ACFQ3J_06100</name>
</gene>
<accession>A0ABW3Q2E0</accession>
<name>A0ABW3Q2E0_9BACL</name>
<proteinExistence type="predicted"/>
<reference evidence="3" key="1">
    <citation type="journal article" date="2019" name="Int. J. Syst. Evol. Microbiol.">
        <title>The Global Catalogue of Microorganisms (GCM) 10K type strain sequencing project: providing services to taxonomists for standard genome sequencing and annotation.</title>
        <authorList>
            <consortium name="The Broad Institute Genomics Platform"/>
            <consortium name="The Broad Institute Genome Sequencing Center for Infectious Disease"/>
            <person name="Wu L."/>
            <person name="Ma J."/>
        </authorList>
    </citation>
    <scope>NUCLEOTIDE SEQUENCE [LARGE SCALE GENOMIC DNA]</scope>
    <source>
        <strain evidence="3">CCUG 53519</strain>
    </source>
</reference>
<keyword evidence="3" id="KW-1185">Reference proteome</keyword>
<keyword evidence="1" id="KW-1133">Transmembrane helix</keyword>
<keyword evidence="1" id="KW-0472">Membrane</keyword>
<protein>
    <submittedName>
        <fullName evidence="2">Uncharacterized protein</fullName>
    </submittedName>
</protein>
<evidence type="ECO:0000313" key="2">
    <source>
        <dbReference type="EMBL" id="MFD1127746.1"/>
    </source>
</evidence>
<dbReference type="RefSeq" id="WP_139236970.1">
    <property type="nucleotide sequence ID" value="NZ_JBHTKX010000001.1"/>
</dbReference>
<organism evidence="2 3">
    <name type="scientific">Paenibacillus provencensis</name>
    <dbReference type="NCBI Taxonomy" id="441151"/>
    <lineage>
        <taxon>Bacteria</taxon>
        <taxon>Bacillati</taxon>
        <taxon>Bacillota</taxon>
        <taxon>Bacilli</taxon>
        <taxon>Bacillales</taxon>
        <taxon>Paenibacillaceae</taxon>
        <taxon>Paenibacillus</taxon>
    </lineage>
</organism>
<comment type="caution">
    <text evidence="2">The sequence shown here is derived from an EMBL/GenBank/DDBJ whole genome shotgun (WGS) entry which is preliminary data.</text>
</comment>
<keyword evidence="1" id="KW-0812">Transmembrane</keyword>
<evidence type="ECO:0000313" key="3">
    <source>
        <dbReference type="Proteomes" id="UP001597169"/>
    </source>
</evidence>